<gene>
    <name evidence="3" type="primary">HFM1_2</name>
    <name evidence="3" type="ORF">PMZ80_003847</name>
</gene>
<dbReference type="SUPFAM" id="SSF52540">
    <property type="entry name" value="P-loop containing nucleoside triphosphate hydrolases"/>
    <property type="match status" value="2"/>
</dbReference>
<dbReference type="Pfam" id="PF00270">
    <property type="entry name" value="DEAD"/>
    <property type="match status" value="1"/>
</dbReference>
<keyword evidence="3" id="KW-0378">Hydrolase</keyword>
<dbReference type="Proteomes" id="UP001334248">
    <property type="component" value="Unassembled WGS sequence"/>
</dbReference>
<feature type="domain" description="Helicase ATP-binding" evidence="2">
    <location>
        <begin position="221"/>
        <end position="395"/>
    </location>
</feature>
<keyword evidence="3" id="KW-0347">Helicase</keyword>
<dbReference type="InterPro" id="IPR027417">
    <property type="entry name" value="P-loop_NTPase"/>
</dbReference>
<dbReference type="Gene3D" id="3.40.50.300">
    <property type="entry name" value="P-loop containing nucleotide triphosphate hydrolases"/>
    <property type="match status" value="2"/>
</dbReference>
<name>A0ABR0RVG6_9EURO</name>
<dbReference type="InterPro" id="IPR014001">
    <property type="entry name" value="Helicase_ATP-bd"/>
</dbReference>
<proteinExistence type="predicted"/>
<evidence type="ECO:0000259" key="2">
    <source>
        <dbReference type="PROSITE" id="PS51192"/>
    </source>
</evidence>
<feature type="region of interest" description="Disordered" evidence="1">
    <location>
        <begin position="69"/>
        <end position="104"/>
    </location>
</feature>
<dbReference type="RefSeq" id="XP_064732655.1">
    <property type="nucleotide sequence ID" value="XM_064872275.1"/>
</dbReference>
<feature type="region of interest" description="Disordered" evidence="1">
    <location>
        <begin position="1"/>
        <end position="47"/>
    </location>
</feature>
<dbReference type="InterPro" id="IPR011545">
    <property type="entry name" value="DEAD/DEAH_box_helicase_dom"/>
</dbReference>
<evidence type="ECO:0000313" key="3">
    <source>
        <dbReference type="EMBL" id="KAK5944565.1"/>
    </source>
</evidence>
<comment type="caution">
    <text evidence="3">The sequence shown here is derived from an EMBL/GenBank/DDBJ whole genome shotgun (WGS) entry which is preliminary data.</text>
</comment>
<dbReference type="GO" id="GO:0016787">
    <property type="term" value="F:hydrolase activity"/>
    <property type="evidence" value="ECO:0007669"/>
    <property type="project" value="UniProtKB-KW"/>
</dbReference>
<dbReference type="PROSITE" id="PS51192">
    <property type="entry name" value="HELICASE_ATP_BIND_1"/>
    <property type="match status" value="1"/>
</dbReference>
<protein>
    <submittedName>
        <fullName evidence="3">ATP-dependent DNA helicase MER3</fullName>
        <ecNumber evidence="3">3.6.4.12</ecNumber>
    </submittedName>
</protein>
<keyword evidence="3" id="KW-0547">Nucleotide-binding</keyword>
<sequence length="477" mass="53771">MALFNPYAPKRTPSHPLQPNSPQKATQASYSRHFQQANTTPLKQQLRPSIQHEQDVPLDDFDRELLAQTTQGRQRPAEDRPGRTTIPQERQQGPPALHTNHFTLDTQLDPPKQLLRASSDSNPFSSPTVLMLENKQKIQQQGPPQGMRNAFNNRIAELQEQGNTLADGRGTRSLPRKTQGDHKTVPTVRGIQLVPTTKLPDKQRTLFKFPVFNAVQSRCFPTAYESDDNLVVSAPTGSGKTVIMELGILRLMDQLKSGKAKAVYQAPTKSLCSERYRDWQAKFGIFDLQCIEMTGDTDFNTLRNVASASIIITTPEKWDSVTRKWKDNAKLMTMIRLFMVDEVHILKDQRGATLEAIVSRMKSVGNDIRFIALSATIPNSEDIATWLTKNQQARHLPAIREVFDDSYRSVQLKKHILGHDGPYNPWAFEGALTEKMPEVVAKYSKGRPVMIFCPTKDSTQKTAEKLAESWSTGTRRA</sequence>
<feature type="region of interest" description="Disordered" evidence="1">
    <location>
        <begin position="165"/>
        <end position="185"/>
    </location>
</feature>
<dbReference type="EC" id="3.6.4.12" evidence="3"/>
<feature type="compositionally biased region" description="Polar residues" evidence="1">
    <location>
        <begin position="15"/>
        <end position="47"/>
    </location>
</feature>
<evidence type="ECO:0000313" key="4">
    <source>
        <dbReference type="Proteomes" id="UP001334248"/>
    </source>
</evidence>
<dbReference type="GeneID" id="89997296"/>
<keyword evidence="4" id="KW-1185">Reference proteome</keyword>
<dbReference type="SMART" id="SM00487">
    <property type="entry name" value="DEXDc"/>
    <property type="match status" value="1"/>
</dbReference>
<evidence type="ECO:0000256" key="1">
    <source>
        <dbReference type="SAM" id="MobiDB-lite"/>
    </source>
</evidence>
<dbReference type="PANTHER" id="PTHR47835">
    <property type="entry name" value="HFM1, ATP DEPENDENT DNA HELICASE HOMOLOG"/>
    <property type="match status" value="1"/>
</dbReference>
<dbReference type="PANTHER" id="PTHR47835:SF3">
    <property type="entry name" value="HELICASE FOR MEIOSIS 1"/>
    <property type="match status" value="1"/>
</dbReference>
<organism evidence="3 4">
    <name type="scientific">Knufia obscura</name>
    <dbReference type="NCBI Taxonomy" id="1635080"/>
    <lineage>
        <taxon>Eukaryota</taxon>
        <taxon>Fungi</taxon>
        <taxon>Dikarya</taxon>
        <taxon>Ascomycota</taxon>
        <taxon>Pezizomycotina</taxon>
        <taxon>Eurotiomycetes</taxon>
        <taxon>Chaetothyriomycetidae</taxon>
        <taxon>Chaetothyriales</taxon>
        <taxon>Trichomeriaceae</taxon>
        <taxon>Knufia</taxon>
    </lineage>
</organism>
<keyword evidence="3" id="KW-0067">ATP-binding</keyword>
<reference evidence="3 4" key="1">
    <citation type="journal article" date="2023" name="Res Sq">
        <title>Genomic and morphological characterization of Knufia obscura isolated from the Mars 2020 spacecraft assembly facility.</title>
        <authorList>
            <person name="Chander A.M."/>
            <person name="Teixeira M.M."/>
            <person name="Singh N.K."/>
            <person name="Williams M.P."/>
            <person name="Parker C.W."/>
            <person name="Leo P."/>
            <person name="Stajich J.E."/>
            <person name="Torok T."/>
            <person name="Tighe S."/>
            <person name="Mason C.E."/>
            <person name="Venkateswaran K."/>
        </authorList>
    </citation>
    <scope>NUCLEOTIDE SEQUENCE [LARGE SCALE GENOMIC DNA]</scope>
    <source>
        <strain evidence="3 4">CCFEE 5817</strain>
    </source>
</reference>
<dbReference type="EMBL" id="JAVHJV010000003">
    <property type="protein sequence ID" value="KAK5944565.1"/>
    <property type="molecule type" value="Genomic_DNA"/>
</dbReference>
<dbReference type="GO" id="GO:0003678">
    <property type="term" value="F:DNA helicase activity"/>
    <property type="evidence" value="ECO:0007669"/>
    <property type="project" value="UniProtKB-EC"/>
</dbReference>
<dbReference type="InterPro" id="IPR052247">
    <property type="entry name" value="Meiotic_Crossover_Helicase"/>
</dbReference>
<accession>A0ABR0RVG6</accession>